<dbReference type="InterPro" id="IPR025736">
    <property type="entry name" value="PucR_C-HTH_dom"/>
</dbReference>
<dbReference type="InterPro" id="IPR041522">
    <property type="entry name" value="CdaR_GGDEF"/>
</dbReference>
<dbReference type="OrthoDB" id="143422at2"/>
<dbReference type="Gene3D" id="1.10.10.2840">
    <property type="entry name" value="PucR C-terminal helix-turn-helix domain"/>
    <property type="match status" value="1"/>
</dbReference>
<protein>
    <submittedName>
        <fullName evidence="5">PucR family transcriptional regulator</fullName>
    </submittedName>
</protein>
<dbReference type="Pfam" id="PF17853">
    <property type="entry name" value="GGDEF_2"/>
    <property type="match status" value="1"/>
</dbReference>
<dbReference type="Pfam" id="PF13556">
    <property type="entry name" value="HTH_30"/>
    <property type="match status" value="1"/>
</dbReference>
<feature type="domain" description="Purine catabolism PurC-like" evidence="2">
    <location>
        <begin position="10"/>
        <end position="129"/>
    </location>
</feature>
<evidence type="ECO:0000313" key="5">
    <source>
        <dbReference type="EMBL" id="GEN84825.1"/>
    </source>
</evidence>
<feature type="domain" description="PucR C-terminal helix-turn-helix" evidence="3">
    <location>
        <begin position="475"/>
        <end position="533"/>
    </location>
</feature>
<evidence type="ECO:0000259" key="3">
    <source>
        <dbReference type="Pfam" id="PF13556"/>
    </source>
</evidence>
<reference evidence="5 6" key="1">
    <citation type="submission" date="2019-07" db="EMBL/GenBank/DDBJ databases">
        <title>Whole genome shotgun sequence of Sporosarcina luteola NBRC 105378.</title>
        <authorList>
            <person name="Hosoyama A."/>
            <person name="Uohara A."/>
            <person name="Ohji S."/>
            <person name="Ichikawa N."/>
        </authorList>
    </citation>
    <scope>NUCLEOTIDE SEQUENCE [LARGE SCALE GENOMIC DNA]</scope>
    <source>
        <strain evidence="5 6">NBRC 105378</strain>
    </source>
</reference>
<evidence type="ECO:0000313" key="6">
    <source>
        <dbReference type="Proteomes" id="UP000321901"/>
    </source>
</evidence>
<accession>A0A511ZBK5</accession>
<organism evidence="5 6">
    <name type="scientific">Sporosarcina luteola</name>
    <dbReference type="NCBI Taxonomy" id="582850"/>
    <lineage>
        <taxon>Bacteria</taxon>
        <taxon>Bacillati</taxon>
        <taxon>Bacillota</taxon>
        <taxon>Bacilli</taxon>
        <taxon>Bacillales</taxon>
        <taxon>Caryophanaceae</taxon>
        <taxon>Sporosarcina</taxon>
    </lineage>
</organism>
<gene>
    <name evidence="5" type="ORF">SLU01_31370</name>
</gene>
<dbReference type="InterPro" id="IPR012914">
    <property type="entry name" value="PucR_dom"/>
</dbReference>
<dbReference type="PANTHER" id="PTHR33744">
    <property type="entry name" value="CARBOHYDRATE DIACID REGULATOR"/>
    <property type="match status" value="1"/>
</dbReference>
<keyword evidence="6" id="KW-1185">Reference proteome</keyword>
<sequence length="543" mass="62171">MGEMQISVSDILKRPLFQNAKVIAGKDGIGRQVKWAHVLEVKEFESLINGGELILTTGVGLQLDLPTQLKYVKRLIEKDVAGICIELGPYFSAIPEKIIQLANEYNFPLIIFEKTVKYVDITQDLHTMIINQHHQKLAQLDSLSRKFIDLSLAPNGILKILQELHLFFKQGILFIGDHEKSYYYPSEMKEVESALQQSTTLFVSPSKEEQVVSIEGRSFACMPVRGLGQLLGFVCIETTSAQTDDMTFLILDRAALAIAQVLLRSRTIAERKQKSEGEFVRNLLNGRDVEQDELQSYLPTPSSNMHYRIFNIDVDDLALDTAEEDWEEIHIQRSMTIRSLFNRHGFFPAISSVKNEIVIVASFLSASEHKKETDRFLQILHQIERFTHSDYLLGSKCQFGISSVYHDVKDIKKGYEESRKVLMLHKPGLVTTYFYEKLGVYRLLSELIASNQLQSFVEDHISPVIVYDQENDSELYETLRAYLECSGSKKETAERLFIVRQTLYHRLEKIGALLGKDFMDPTKRLAIEIAIHAYQFMESRQSI</sequence>
<evidence type="ECO:0000256" key="1">
    <source>
        <dbReference type="ARBA" id="ARBA00006754"/>
    </source>
</evidence>
<dbReference type="PANTHER" id="PTHR33744:SF1">
    <property type="entry name" value="DNA-BINDING TRANSCRIPTIONAL ACTIVATOR ADER"/>
    <property type="match status" value="1"/>
</dbReference>
<dbReference type="Pfam" id="PF07905">
    <property type="entry name" value="PucR"/>
    <property type="match status" value="1"/>
</dbReference>
<dbReference type="EMBL" id="BJYL01000049">
    <property type="protein sequence ID" value="GEN84825.1"/>
    <property type="molecule type" value="Genomic_DNA"/>
</dbReference>
<dbReference type="Proteomes" id="UP000321901">
    <property type="component" value="Unassembled WGS sequence"/>
</dbReference>
<comment type="caution">
    <text evidence="5">The sequence shown here is derived from an EMBL/GenBank/DDBJ whole genome shotgun (WGS) entry which is preliminary data.</text>
</comment>
<dbReference type="InterPro" id="IPR051448">
    <property type="entry name" value="CdaR-like_regulators"/>
</dbReference>
<comment type="similarity">
    <text evidence="1">Belongs to the CdaR family.</text>
</comment>
<dbReference type="AlphaFoldDB" id="A0A511ZBK5"/>
<proteinExistence type="inferred from homology"/>
<evidence type="ECO:0000259" key="2">
    <source>
        <dbReference type="Pfam" id="PF07905"/>
    </source>
</evidence>
<name>A0A511ZBK5_9BACL</name>
<feature type="domain" description="CdaR GGDEF-like" evidence="4">
    <location>
        <begin position="334"/>
        <end position="422"/>
    </location>
</feature>
<dbReference type="InterPro" id="IPR042070">
    <property type="entry name" value="PucR_C-HTH_sf"/>
</dbReference>
<evidence type="ECO:0000259" key="4">
    <source>
        <dbReference type="Pfam" id="PF17853"/>
    </source>
</evidence>